<gene>
    <name evidence="1" type="ORF">AVEN_209961_1</name>
</gene>
<dbReference type="AlphaFoldDB" id="A0A4Y2DB94"/>
<accession>A0A4Y2DB94</accession>
<proteinExistence type="predicted"/>
<dbReference type="OrthoDB" id="6475849at2759"/>
<organism evidence="1 2">
    <name type="scientific">Araneus ventricosus</name>
    <name type="common">Orbweaver spider</name>
    <name type="synonym">Epeira ventricosa</name>
    <dbReference type="NCBI Taxonomy" id="182803"/>
    <lineage>
        <taxon>Eukaryota</taxon>
        <taxon>Metazoa</taxon>
        <taxon>Ecdysozoa</taxon>
        <taxon>Arthropoda</taxon>
        <taxon>Chelicerata</taxon>
        <taxon>Arachnida</taxon>
        <taxon>Araneae</taxon>
        <taxon>Araneomorphae</taxon>
        <taxon>Entelegynae</taxon>
        <taxon>Araneoidea</taxon>
        <taxon>Araneidae</taxon>
        <taxon>Araneus</taxon>
    </lineage>
</organism>
<evidence type="ECO:0000313" key="1">
    <source>
        <dbReference type="EMBL" id="GBM14072.1"/>
    </source>
</evidence>
<name>A0A4Y2DB94_ARAVE</name>
<dbReference type="EMBL" id="BGPR01000338">
    <property type="protein sequence ID" value="GBM14072.1"/>
    <property type="molecule type" value="Genomic_DNA"/>
</dbReference>
<evidence type="ECO:0000313" key="2">
    <source>
        <dbReference type="Proteomes" id="UP000499080"/>
    </source>
</evidence>
<protein>
    <submittedName>
        <fullName evidence="1">Uncharacterized protein</fullName>
    </submittedName>
</protein>
<comment type="caution">
    <text evidence="1">The sequence shown here is derived from an EMBL/GenBank/DDBJ whole genome shotgun (WGS) entry which is preliminary data.</text>
</comment>
<keyword evidence="2" id="KW-1185">Reference proteome</keyword>
<reference evidence="1 2" key="1">
    <citation type="journal article" date="2019" name="Sci. Rep.">
        <title>Orb-weaving spider Araneus ventricosus genome elucidates the spidroin gene catalogue.</title>
        <authorList>
            <person name="Kono N."/>
            <person name="Nakamura H."/>
            <person name="Ohtoshi R."/>
            <person name="Moran D.A.P."/>
            <person name="Shinohara A."/>
            <person name="Yoshida Y."/>
            <person name="Fujiwara M."/>
            <person name="Mori M."/>
            <person name="Tomita M."/>
            <person name="Arakawa K."/>
        </authorList>
    </citation>
    <scope>NUCLEOTIDE SEQUENCE [LARGE SCALE GENOMIC DNA]</scope>
</reference>
<dbReference type="Proteomes" id="UP000499080">
    <property type="component" value="Unassembled WGS sequence"/>
</dbReference>
<sequence>MHICSANVQQVVSQFRYKGAPLVEYSSNLSSFIMCTSVSFLSYRTFNRYSFTDIDTFVVPRNQFQETILVKIGAHRLKEVLHSLNASVMSVFAGDDPIVLTSMQEKGESLIGQDRGARPGDPISPILGDECVLL</sequence>